<feature type="signal peptide" evidence="5">
    <location>
        <begin position="1"/>
        <end position="21"/>
    </location>
</feature>
<comment type="subcellular location">
    <subcellularLocation>
        <location evidence="5">Membrane</location>
        <topology evidence="5">Single-pass membrane protein</topology>
    </subcellularLocation>
</comment>
<dbReference type="PANTHER" id="PTHR48043">
    <property type="entry name" value="EG:EG0003.4 PROTEIN-RELATED"/>
    <property type="match status" value="1"/>
</dbReference>
<dbReference type="Gene3D" id="3.40.50.2000">
    <property type="entry name" value="Glycogen Phosphorylase B"/>
    <property type="match status" value="2"/>
</dbReference>
<keyword evidence="3 4" id="KW-0808">Transferase</keyword>
<keyword evidence="7" id="KW-1185">Reference proteome</keyword>
<accession>A0AAV1M0V6</accession>
<keyword evidence="2 4" id="KW-0328">Glycosyltransferase</keyword>
<keyword evidence="5" id="KW-1133">Transmembrane helix</keyword>
<name>A0AAV1M0V6_9NEOP</name>
<dbReference type="SUPFAM" id="SSF53756">
    <property type="entry name" value="UDP-Glycosyltransferase/glycogen phosphorylase"/>
    <property type="match status" value="1"/>
</dbReference>
<proteinExistence type="inferred from homology"/>
<comment type="caution">
    <text evidence="6">The sequence shown here is derived from an EMBL/GenBank/DDBJ whole genome shotgun (WGS) entry which is preliminary data.</text>
</comment>
<feature type="chain" id="PRO_5043099786" description="UDP-glucuronosyltransferase" evidence="5">
    <location>
        <begin position="22"/>
        <end position="514"/>
    </location>
</feature>
<dbReference type="CDD" id="cd03784">
    <property type="entry name" value="GT1_Gtf-like"/>
    <property type="match status" value="1"/>
</dbReference>
<evidence type="ECO:0000256" key="3">
    <source>
        <dbReference type="ARBA" id="ARBA00022679"/>
    </source>
</evidence>
<reference evidence="6 7" key="1">
    <citation type="submission" date="2023-11" db="EMBL/GenBank/DDBJ databases">
        <authorList>
            <person name="Hedman E."/>
            <person name="Englund M."/>
            <person name="Stromberg M."/>
            <person name="Nyberg Akerstrom W."/>
            <person name="Nylinder S."/>
            <person name="Jareborg N."/>
            <person name="Kallberg Y."/>
            <person name="Kronander E."/>
        </authorList>
    </citation>
    <scope>NUCLEOTIDE SEQUENCE [LARGE SCALE GENOMIC DNA]</scope>
</reference>
<dbReference type="GO" id="GO:0016020">
    <property type="term" value="C:membrane"/>
    <property type="evidence" value="ECO:0007669"/>
    <property type="project" value="UniProtKB-SubCell"/>
</dbReference>
<keyword evidence="5" id="KW-0472">Membrane</keyword>
<dbReference type="PROSITE" id="PS00375">
    <property type="entry name" value="UDPGT"/>
    <property type="match status" value="1"/>
</dbReference>
<dbReference type="FunFam" id="3.40.50.2000:FF:000050">
    <property type="entry name" value="UDP-glucuronosyltransferase"/>
    <property type="match status" value="1"/>
</dbReference>
<dbReference type="EMBL" id="CAVLGL010000126">
    <property type="protein sequence ID" value="CAK1601343.1"/>
    <property type="molecule type" value="Genomic_DNA"/>
</dbReference>
<evidence type="ECO:0000256" key="4">
    <source>
        <dbReference type="RuleBase" id="RU003718"/>
    </source>
</evidence>
<keyword evidence="5" id="KW-0732">Signal</keyword>
<dbReference type="Pfam" id="PF00201">
    <property type="entry name" value="UDPGT"/>
    <property type="match status" value="1"/>
</dbReference>
<dbReference type="AlphaFoldDB" id="A0AAV1M0V6"/>
<organism evidence="6 7">
    <name type="scientific">Parnassius mnemosyne</name>
    <name type="common">clouded apollo</name>
    <dbReference type="NCBI Taxonomy" id="213953"/>
    <lineage>
        <taxon>Eukaryota</taxon>
        <taxon>Metazoa</taxon>
        <taxon>Ecdysozoa</taxon>
        <taxon>Arthropoda</taxon>
        <taxon>Hexapoda</taxon>
        <taxon>Insecta</taxon>
        <taxon>Pterygota</taxon>
        <taxon>Neoptera</taxon>
        <taxon>Endopterygota</taxon>
        <taxon>Lepidoptera</taxon>
        <taxon>Glossata</taxon>
        <taxon>Ditrysia</taxon>
        <taxon>Papilionoidea</taxon>
        <taxon>Papilionidae</taxon>
        <taxon>Parnassiinae</taxon>
        <taxon>Parnassini</taxon>
        <taxon>Parnassius</taxon>
        <taxon>Driopa</taxon>
    </lineage>
</organism>
<comment type="catalytic activity">
    <reaction evidence="5">
        <text>glucuronate acceptor + UDP-alpha-D-glucuronate = acceptor beta-D-glucuronoside + UDP + H(+)</text>
        <dbReference type="Rhea" id="RHEA:21032"/>
        <dbReference type="ChEBI" id="CHEBI:15378"/>
        <dbReference type="ChEBI" id="CHEBI:58052"/>
        <dbReference type="ChEBI" id="CHEBI:58223"/>
        <dbReference type="ChEBI" id="CHEBI:132367"/>
        <dbReference type="ChEBI" id="CHEBI:132368"/>
        <dbReference type="EC" id="2.4.1.17"/>
    </reaction>
</comment>
<sequence length="514" mass="58496">MMQMSALKSLVLISTWIVTDAFNILCLLPYPGKSHHMVFEPLLEELVHRGHSLTVVSFFPTSKPHPRRRDVNLQGLAPLNVEMIDLKDADFSFYGLERYFEHVPIATRLAKSNLELCKRLLDSNIFEEFIKAKGNYHLILVEHFTSDCMLGIVHNYGLPSVGLMSCALLPWSFSRVGAPDNPSFVPGMTLPLTDKMTFVQRIENTFFLYFYLIWYEVAIRWEEQKILEAKIGRKLPPLEEIGKNASVVLVNTHHSWNGIRVLPPSVVEIGGIHLHKKSIQKLPPELENWVTNAKNGFILFSLGSLIRASSMTKKHFDVILSVFAKLPQRVIWKWEAEISNLPDNVRVLKWLPQHDLLHHNNCVVFITHGGMLSLTEAVSAGVPVLVVPILGDQFGNAEHARHAGLAHVLRLRDLNEKSFHHALQVVLSPGLRSRAKQLRAIWQDRQHSPMDTAIFHIERTARYNGLDMSSDARWLNRFQLALIDLLVFVVALLGGVVFVIFKICIKCHRKIKQS</sequence>
<protein>
    <recommendedName>
        <fullName evidence="5">UDP-glucuronosyltransferase</fullName>
        <ecNumber evidence="5">2.4.1.17</ecNumber>
    </recommendedName>
</protein>
<feature type="transmembrane region" description="Helical" evidence="5">
    <location>
        <begin position="485"/>
        <end position="505"/>
    </location>
</feature>
<gene>
    <name evidence="6" type="ORF">PARMNEM_LOCUS19992</name>
</gene>
<dbReference type="PANTHER" id="PTHR48043:SF114">
    <property type="entry name" value="IP04436P-RELATED"/>
    <property type="match status" value="1"/>
</dbReference>
<dbReference type="InterPro" id="IPR035595">
    <property type="entry name" value="UDP_glycos_trans_CS"/>
</dbReference>
<dbReference type="GO" id="GO:0015020">
    <property type="term" value="F:glucuronosyltransferase activity"/>
    <property type="evidence" value="ECO:0007669"/>
    <property type="project" value="UniProtKB-EC"/>
</dbReference>
<dbReference type="Proteomes" id="UP001314205">
    <property type="component" value="Unassembled WGS sequence"/>
</dbReference>
<dbReference type="InterPro" id="IPR050271">
    <property type="entry name" value="UDP-glycosyltransferase"/>
</dbReference>
<evidence type="ECO:0000256" key="1">
    <source>
        <dbReference type="ARBA" id="ARBA00009995"/>
    </source>
</evidence>
<comment type="similarity">
    <text evidence="1 4">Belongs to the UDP-glycosyltransferase family.</text>
</comment>
<evidence type="ECO:0000256" key="2">
    <source>
        <dbReference type="ARBA" id="ARBA00022676"/>
    </source>
</evidence>
<dbReference type="InterPro" id="IPR002213">
    <property type="entry name" value="UDP_glucos_trans"/>
</dbReference>
<evidence type="ECO:0000313" key="6">
    <source>
        <dbReference type="EMBL" id="CAK1601343.1"/>
    </source>
</evidence>
<evidence type="ECO:0000256" key="5">
    <source>
        <dbReference type="RuleBase" id="RU362059"/>
    </source>
</evidence>
<dbReference type="EC" id="2.4.1.17" evidence="5"/>
<keyword evidence="5" id="KW-0812">Transmembrane</keyword>
<evidence type="ECO:0000313" key="7">
    <source>
        <dbReference type="Proteomes" id="UP001314205"/>
    </source>
</evidence>